<dbReference type="PANTHER" id="PTHR39338:SF7">
    <property type="entry name" value="BLL6692 PROTEIN"/>
    <property type="match status" value="1"/>
</dbReference>
<sequence>MFVEFFYHLRERGIPVSLQEFLTLLEALEGGLAEDSLSHFYGVARSILVKKPELYDRWDLAFAEFFEDATVDWAALDADIHQELLDWLEDPIAFRGLTEEERALLEHLDLDELRRRFEERLKEQDERHDGGNRWVGTGGTSPFGHSGYNPAGIRVGVKGGNRSAVQVATERRFKNLRNDLVLDVRQFGTALKRLRILTKDGREEELDLDETIDETARNFGEIELVFTVPRKNEVKLLLLMDVGGSMTPYSQLTSLLFSAAHQASHFKHFESYYFHNCPYGTLYTDIARREAIKTSEVLKKVDSTWRCIIVGDAAMAPYELMDSNGAIDYYFSRQGGDLDPGIIWLKRIAEKIPRTVWLNPDEPRYWASYYTVRVIANIFKMFPLTLEGLDDAVIELRRRV</sequence>
<evidence type="ECO:0000313" key="1">
    <source>
        <dbReference type="EMBL" id="QED27400.1"/>
    </source>
</evidence>
<dbReference type="InterPro" id="IPR008912">
    <property type="entry name" value="Uncharacterised_CoxE"/>
</dbReference>
<dbReference type="AlphaFoldDB" id="A0A5B8XP22"/>
<dbReference type="Pfam" id="PF05762">
    <property type="entry name" value="VWA_CoxE"/>
    <property type="match status" value="1"/>
</dbReference>
<dbReference type="RefSeq" id="WP_146959085.1">
    <property type="nucleotide sequence ID" value="NZ_CP042467.1"/>
</dbReference>
<evidence type="ECO:0000313" key="2">
    <source>
        <dbReference type="Proteomes" id="UP000321595"/>
    </source>
</evidence>
<dbReference type="OrthoDB" id="9764216at2"/>
<dbReference type="PANTHER" id="PTHR39338">
    <property type="entry name" value="BLL5662 PROTEIN-RELATED"/>
    <property type="match status" value="1"/>
</dbReference>
<keyword evidence="2" id="KW-1185">Reference proteome</keyword>
<organism evidence="1 2">
    <name type="scientific">Microvenator marinus</name>
    <dbReference type="NCBI Taxonomy" id="2600177"/>
    <lineage>
        <taxon>Bacteria</taxon>
        <taxon>Deltaproteobacteria</taxon>
        <taxon>Bradymonadales</taxon>
        <taxon>Microvenatoraceae</taxon>
        <taxon>Microvenator</taxon>
    </lineage>
</organism>
<reference evidence="1 2" key="1">
    <citation type="submission" date="2019-08" db="EMBL/GenBank/DDBJ databases">
        <authorList>
            <person name="Liang Q."/>
        </authorList>
    </citation>
    <scope>NUCLEOTIDE SEQUENCE [LARGE SCALE GENOMIC DNA]</scope>
    <source>
        <strain evidence="1 2">V1718</strain>
    </source>
</reference>
<dbReference type="EMBL" id="CP042467">
    <property type="protein sequence ID" value="QED27400.1"/>
    <property type="molecule type" value="Genomic_DNA"/>
</dbReference>
<protein>
    <submittedName>
        <fullName evidence="1">VWA domain-containing protein</fullName>
    </submittedName>
</protein>
<dbReference type="Proteomes" id="UP000321595">
    <property type="component" value="Chromosome"/>
</dbReference>
<name>A0A5B8XP22_9DELT</name>
<accession>A0A5B8XP22</accession>
<dbReference type="KEGG" id="bbae:FRD01_09140"/>
<gene>
    <name evidence="1" type="ORF">FRD01_09140</name>
</gene>
<proteinExistence type="predicted"/>